<gene>
    <name evidence="6" type="ORF">H9861_03395</name>
</gene>
<feature type="domain" description="Stealth protein CR2 conserved region 2" evidence="4">
    <location>
        <begin position="37"/>
        <end position="137"/>
    </location>
</feature>
<dbReference type="EMBL" id="DXFP01000026">
    <property type="protein sequence ID" value="HIX01779.1"/>
    <property type="molecule type" value="Genomic_DNA"/>
</dbReference>
<name>A0A9D2A9Q7_9LACO</name>
<comment type="caution">
    <text evidence="6">The sequence shown here is derived from an EMBL/GenBank/DDBJ whole genome shotgun (WGS) entry which is preliminary data.</text>
</comment>
<dbReference type="PANTHER" id="PTHR24045">
    <property type="match status" value="1"/>
</dbReference>
<evidence type="ECO:0000256" key="1">
    <source>
        <dbReference type="ARBA" id="ARBA00007583"/>
    </source>
</evidence>
<evidence type="ECO:0000256" key="2">
    <source>
        <dbReference type="ARBA" id="ARBA00022679"/>
    </source>
</evidence>
<comment type="similarity">
    <text evidence="1">Belongs to the stealth family.</text>
</comment>
<keyword evidence="2" id="KW-0808">Transferase</keyword>
<dbReference type="Pfam" id="PF11380">
    <property type="entry name" value="Stealth_CR2"/>
    <property type="match status" value="1"/>
</dbReference>
<dbReference type="InterPro" id="IPR047141">
    <property type="entry name" value="Stealth"/>
</dbReference>
<keyword evidence="3" id="KW-0270">Exopolysaccharide synthesis</keyword>
<feature type="domain" description="Stealth protein CR1 conserved region 1" evidence="5">
    <location>
        <begin position="6"/>
        <end position="31"/>
    </location>
</feature>
<evidence type="ECO:0000256" key="3">
    <source>
        <dbReference type="ARBA" id="ARBA00023169"/>
    </source>
</evidence>
<dbReference type="PANTHER" id="PTHR24045:SF0">
    <property type="entry name" value="N-ACETYLGLUCOSAMINE-1-PHOSPHOTRANSFERASE SUBUNITS ALPHA_BETA"/>
    <property type="match status" value="1"/>
</dbReference>
<proteinExistence type="inferred from homology"/>
<reference evidence="6" key="1">
    <citation type="journal article" date="2021" name="PeerJ">
        <title>Extensive microbial diversity within the chicken gut microbiome revealed by metagenomics and culture.</title>
        <authorList>
            <person name="Gilroy R."/>
            <person name="Ravi A."/>
            <person name="Getino M."/>
            <person name="Pursley I."/>
            <person name="Horton D.L."/>
            <person name="Alikhan N.F."/>
            <person name="Baker D."/>
            <person name="Gharbi K."/>
            <person name="Hall N."/>
            <person name="Watson M."/>
            <person name="Adriaenssens E.M."/>
            <person name="Foster-Nyarko E."/>
            <person name="Jarju S."/>
            <person name="Secka A."/>
            <person name="Antonio M."/>
            <person name="Oren A."/>
            <person name="Chaudhuri R.R."/>
            <person name="La Ragione R."/>
            <person name="Hildebrand F."/>
            <person name="Pallen M.J."/>
        </authorList>
    </citation>
    <scope>NUCLEOTIDE SEQUENCE</scope>
    <source>
        <strain evidence="6">6627</strain>
    </source>
</reference>
<dbReference type="GO" id="GO:0000271">
    <property type="term" value="P:polysaccharide biosynthetic process"/>
    <property type="evidence" value="ECO:0007669"/>
    <property type="project" value="UniProtKB-KW"/>
</dbReference>
<evidence type="ECO:0000259" key="4">
    <source>
        <dbReference type="Pfam" id="PF11380"/>
    </source>
</evidence>
<dbReference type="InterPro" id="IPR031358">
    <property type="entry name" value="Stealth_CR1"/>
</dbReference>
<accession>A0A9D2A9Q7</accession>
<reference evidence="6" key="2">
    <citation type="submission" date="2021-04" db="EMBL/GenBank/DDBJ databases">
        <authorList>
            <person name="Gilroy R."/>
        </authorList>
    </citation>
    <scope>NUCLEOTIDE SEQUENCE</scope>
    <source>
        <strain evidence="6">6627</strain>
    </source>
</reference>
<evidence type="ECO:0000313" key="7">
    <source>
        <dbReference type="Proteomes" id="UP000823963"/>
    </source>
</evidence>
<evidence type="ECO:0000259" key="5">
    <source>
        <dbReference type="Pfam" id="PF17101"/>
    </source>
</evidence>
<organism evidence="6 7">
    <name type="scientific">Candidatus Ligilactobacillus excrementigallinarum</name>
    <dbReference type="NCBI Taxonomy" id="2838641"/>
    <lineage>
        <taxon>Bacteria</taxon>
        <taxon>Bacillati</taxon>
        <taxon>Bacillota</taxon>
        <taxon>Bacilli</taxon>
        <taxon>Lactobacillales</taxon>
        <taxon>Lactobacillaceae</taxon>
        <taxon>Ligilactobacillus</taxon>
    </lineage>
</organism>
<dbReference type="AlphaFoldDB" id="A0A9D2A9Q7"/>
<dbReference type="Pfam" id="PF17101">
    <property type="entry name" value="Stealth_CR1"/>
    <property type="match status" value="1"/>
</dbReference>
<dbReference type="InterPro" id="IPR021520">
    <property type="entry name" value="Stealth_CR2"/>
</dbReference>
<sequence>MKNEAIDLVIPWVNGEDPAWQAKAKEYMPGKDFTGERFRDWGTLKFLFRSVDRYLPWINKIYLITDNQVPEWLNLNNEKVQVVDHRDFIPAKYLPSFNSNAILMNVHRIPKLAEHFLIMEDDMLFTRPAEPSDFFVDGKPRDFLVESPISPHEEFSYILMNTLILINQKYDKRKILKEMPTKYFNIKYGTALIRSFGSFFYRHFTGFYNRHCVQPYLKSVYKHVVEEMYPEECADTMSHRVRNRDDITEWIVRYVNLLNGNFVPSSPNRSAYFEIGNVDGIRKAVNEEKKVSICMNDTQVDDFSKTMHQITDILSDHFSGKSQFEK</sequence>
<protein>
    <submittedName>
        <fullName evidence="6">Stealth CR1 domain-containing protein</fullName>
    </submittedName>
</protein>
<dbReference type="GO" id="GO:0016772">
    <property type="term" value="F:transferase activity, transferring phosphorus-containing groups"/>
    <property type="evidence" value="ECO:0007669"/>
    <property type="project" value="InterPro"/>
</dbReference>
<evidence type="ECO:0000313" key="6">
    <source>
        <dbReference type="EMBL" id="HIX01779.1"/>
    </source>
</evidence>
<dbReference type="Proteomes" id="UP000823963">
    <property type="component" value="Unassembled WGS sequence"/>
</dbReference>